<dbReference type="PATRIC" id="fig|1675527.3.peg.1018"/>
<feature type="compositionally biased region" description="Basic and acidic residues" evidence="1">
    <location>
        <begin position="10"/>
        <end position="23"/>
    </location>
</feature>
<protein>
    <submittedName>
        <fullName evidence="2">Uncharacterized protein</fullName>
    </submittedName>
</protein>
<organism evidence="2 3">
    <name type="scientific">Candidatus Rhodobacter oscarellae</name>
    <dbReference type="NCBI Taxonomy" id="1675527"/>
    <lineage>
        <taxon>Bacteria</taxon>
        <taxon>Pseudomonadati</taxon>
        <taxon>Pseudomonadota</taxon>
        <taxon>Alphaproteobacteria</taxon>
        <taxon>Rhodobacterales</taxon>
        <taxon>Rhodobacter group</taxon>
        <taxon>Rhodobacter</taxon>
    </lineage>
</organism>
<accession>A0A0J9EDA6</accession>
<sequence length="263" mass="28710">MGLENSISEMIERQDSLSDKADAAENRHETYMGQTSPGLQPLLGLAPNQCGVDTSGDGLPDGWYLPANDGFTSWAHAGQTTTGAAATEIPSGGIEEEFYNGIPNSPNPSFRNHSIHFWRFSWDLTAGGAPATIAVLSYSNVPFTGMMGMWVKEEVPGVLDHRVWGLYDSNVVRGQNDWAVWASRQTPRSDLSYPGNYHHARLDLDTAQIPNAGSIIVAAPQILSTVFPVDVAGWGVFPGLNRINDNGDFRHGLSYVTNQWEFK</sequence>
<comment type="caution">
    <text evidence="2">The sequence shown here is derived from an EMBL/GenBank/DDBJ whole genome shotgun (WGS) entry which is preliminary data.</text>
</comment>
<gene>
    <name evidence="2" type="ORF">AIOL_000957</name>
</gene>
<dbReference type="STRING" id="1675527.AIOL_000957"/>
<name>A0A0J9EDA6_9RHOB</name>
<evidence type="ECO:0000313" key="3">
    <source>
        <dbReference type="Proteomes" id="UP000037178"/>
    </source>
</evidence>
<reference evidence="2 3" key="1">
    <citation type="submission" date="2015-06" db="EMBL/GenBank/DDBJ databases">
        <title>Draft genome sequence of an Alphaproteobacteria species associated to the Mediterranean sponge Oscarella lobularis.</title>
        <authorList>
            <person name="Jourda C."/>
            <person name="Santini S."/>
            <person name="Claverie J.-M."/>
        </authorList>
    </citation>
    <scope>NUCLEOTIDE SEQUENCE [LARGE SCALE GENOMIC DNA]</scope>
    <source>
        <strain evidence="2">IGS</strain>
    </source>
</reference>
<dbReference type="EMBL" id="LFTY01000001">
    <property type="protein sequence ID" value="KMW60792.1"/>
    <property type="molecule type" value="Genomic_DNA"/>
</dbReference>
<evidence type="ECO:0000313" key="2">
    <source>
        <dbReference type="EMBL" id="KMW60792.1"/>
    </source>
</evidence>
<keyword evidence="3" id="KW-1185">Reference proteome</keyword>
<dbReference type="AlphaFoldDB" id="A0A0J9EDA6"/>
<feature type="region of interest" description="Disordered" evidence="1">
    <location>
        <begin position="1"/>
        <end position="23"/>
    </location>
</feature>
<proteinExistence type="predicted"/>
<dbReference type="Proteomes" id="UP000037178">
    <property type="component" value="Unassembled WGS sequence"/>
</dbReference>
<dbReference type="RefSeq" id="WP_152912356.1">
    <property type="nucleotide sequence ID" value="NZ_LFTY01000001.1"/>
</dbReference>
<evidence type="ECO:0000256" key="1">
    <source>
        <dbReference type="SAM" id="MobiDB-lite"/>
    </source>
</evidence>